<dbReference type="CDD" id="cd00688">
    <property type="entry name" value="ISOPREN_C2_like"/>
    <property type="match status" value="1"/>
</dbReference>
<accession>A0ABY9WL19</accession>
<gene>
    <name evidence="7" type="ORF">F0U60_06865</name>
</gene>
<feature type="domain" description="Prenyltransferase alpha-alpha toroid" evidence="5">
    <location>
        <begin position="202"/>
        <end position="316"/>
    </location>
</feature>
<evidence type="ECO:0000313" key="8">
    <source>
        <dbReference type="Proteomes" id="UP001611383"/>
    </source>
</evidence>
<dbReference type="Pfam" id="PF00432">
    <property type="entry name" value="Prenyltrans"/>
    <property type="match status" value="1"/>
</dbReference>
<comment type="pathway">
    <text evidence="1">Secondary metabolite biosynthesis; hopanoid biosynthesis.</text>
</comment>
<dbReference type="Proteomes" id="UP001611383">
    <property type="component" value="Chromosome"/>
</dbReference>
<dbReference type="RefSeq" id="WP_395815622.1">
    <property type="nucleotide sequence ID" value="NZ_CP043494.1"/>
</dbReference>
<comment type="similarity">
    <text evidence="2">Belongs to the terpene cyclase/mutase family.</text>
</comment>
<dbReference type="InterPro" id="IPR018333">
    <property type="entry name" value="Squalene_cyclase"/>
</dbReference>
<sequence length="511" mass="56548">MAARERLREYLETQVGEDGCVRGQCESRVLESVLSLHLLEQLGLYPEVRGKILGYLRAQCIDERVDPLHAVLRRHALGESTRKDPEVLRAYLARFNHFTHRRKRMMFSVLMAVLGLAPFDPGLTKDDFSGSGEEKYQSWVHVTVAALRILHAMGSGHPEWISPEDEELLTVTQSTNGTREKPLLANILALLALRHFPRHHLSVQNGIDRLVSVQNADGGIIPFITGMGIFCTATAGLALVEAGARRALLHRMADYLVGEQQPDGGWAYVQGVHQTDVDDTAYCLEFLRTLEPARYSQAIARAEAYLVDMQGSDGGFPTFVAGSKPEIAMTAGALNALAPNREQHAALITRGIRYITAHQKADGTFERSWSLSETNAIFRALLAMRLLPESASGLRQEVKRVEQASLEYLRRSQNEDGGWGQRASDASDPISTSYALIALSHFDEHATRERGVRYLVHQQQADGRFPSIPDQAGPRPIAYNVPVLSDIFALLALNHVLAMPACLEAREDASC</sequence>
<evidence type="ECO:0000256" key="1">
    <source>
        <dbReference type="ARBA" id="ARBA00004999"/>
    </source>
</evidence>
<keyword evidence="4" id="KW-0472">Membrane</keyword>
<dbReference type="PANTHER" id="PTHR11764:SF20">
    <property type="entry name" value="LANOSTEROL SYNTHASE"/>
    <property type="match status" value="1"/>
</dbReference>
<dbReference type="SUPFAM" id="SSF48239">
    <property type="entry name" value="Terpenoid cyclases/Protein prenyltransferases"/>
    <property type="match status" value="2"/>
</dbReference>
<dbReference type="PANTHER" id="PTHR11764">
    <property type="entry name" value="TERPENE CYCLASE/MUTASE FAMILY MEMBER"/>
    <property type="match status" value="1"/>
</dbReference>
<evidence type="ECO:0000256" key="3">
    <source>
        <dbReference type="ARBA" id="ARBA00022737"/>
    </source>
</evidence>
<reference evidence="7 8" key="1">
    <citation type="submission" date="2019-08" db="EMBL/GenBank/DDBJ databases">
        <title>Archangium and Cystobacter genomes.</title>
        <authorList>
            <person name="Chen I.-C.K."/>
            <person name="Wielgoss S."/>
        </authorList>
    </citation>
    <scope>NUCLEOTIDE SEQUENCE [LARGE SCALE GENOMIC DNA]</scope>
    <source>
        <strain evidence="7 8">Cbm 6</strain>
    </source>
</reference>
<dbReference type="InterPro" id="IPR001330">
    <property type="entry name" value="Prenyltrans"/>
</dbReference>
<dbReference type="InterPro" id="IPR032696">
    <property type="entry name" value="SQ_cyclase_C"/>
</dbReference>
<dbReference type="EMBL" id="CP043494">
    <property type="protein sequence ID" value="WNG43849.1"/>
    <property type="molecule type" value="Genomic_DNA"/>
</dbReference>
<feature type="domain" description="Squalene cyclase C-terminal" evidence="6">
    <location>
        <begin position="329"/>
        <end position="468"/>
    </location>
</feature>
<proteinExistence type="inferred from homology"/>
<evidence type="ECO:0000259" key="6">
    <source>
        <dbReference type="Pfam" id="PF13243"/>
    </source>
</evidence>
<dbReference type="InterPro" id="IPR008930">
    <property type="entry name" value="Terpenoid_cyclase/PrenylTrfase"/>
</dbReference>
<feature type="transmembrane region" description="Helical" evidence="4">
    <location>
        <begin position="220"/>
        <end position="242"/>
    </location>
</feature>
<evidence type="ECO:0000313" key="7">
    <source>
        <dbReference type="EMBL" id="WNG43849.1"/>
    </source>
</evidence>
<evidence type="ECO:0000259" key="5">
    <source>
        <dbReference type="Pfam" id="PF00432"/>
    </source>
</evidence>
<keyword evidence="8" id="KW-1185">Reference proteome</keyword>
<evidence type="ECO:0000256" key="2">
    <source>
        <dbReference type="ARBA" id="ARBA00009755"/>
    </source>
</evidence>
<protein>
    <submittedName>
        <fullName evidence="7">Terpene cyclase/mutase family protein</fullName>
    </submittedName>
</protein>
<evidence type="ECO:0000256" key="4">
    <source>
        <dbReference type="SAM" id="Phobius"/>
    </source>
</evidence>
<dbReference type="Pfam" id="PF13243">
    <property type="entry name" value="SQHop_cyclase_C"/>
    <property type="match status" value="1"/>
</dbReference>
<organism evidence="7 8">
    <name type="scientific">Archangium minus</name>
    <dbReference type="NCBI Taxonomy" id="83450"/>
    <lineage>
        <taxon>Bacteria</taxon>
        <taxon>Pseudomonadati</taxon>
        <taxon>Myxococcota</taxon>
        <taxon>Myxococcia</taxon>
        <taxon>Myxococcales</taxon>
        <taxon>Cystobacterineae</taxon>
        <taxon>Archangiaceae</taxon>
        <taxon>Archangium</taxon>
    </lineage>
</organism>
<keyword evidence="4" id="KW-1133">Transmembrane helix</keyword>
<keyword evidence="3" id="KW-0677">Repeat</keyword>
<keyword evidence="4" id="KW-0812">Transmembrane</keyword>
<dbReference type="Gene3D" id="1.50.10.20">
    <property type="match status" value="2"/>
</dbReference>
<name>A0ABY9WL19_9BACT</name>